<feature type="compositionally biased region" description="Basic residues" evidence="1">
    <location>
        <begin position="128"/>
        <end position="141"/>
    </location>
</feature>
<evidence type="ECO:0000313" key="2">
    <source>
        <dbReference type="EMBL" id="CAK0833005.1"/>
    </source>
</evidence>
<accession>A0ABN9SMH5</accession>
<reference evidence="2" key="1">
    <citation type="submission" date="2023-10" db="EMBL/GenBank/DDBJ databases">
        <authorList>
            <person name="Chen Y."/>
            <person name="Shah S."/>
            <person name="Dougan E. K."/>
            <person name="Thang M."/>
            <person name="Chan C."/>
        </authorList>
    </citation>
    <scope>NUCLEOTIDE SEQUENCE [LARGE SCALE GENOMIC DNA]</scope>
</reference>
<dbReference type="EMBL" id="CAUYUJ010011980">
    <property type="protein sequence ID" value="CAK0833005.1"/>
    <property type="molecule type" value="Genomic_DNA"/>
</dbReference>
<sequence>WFCCERRDAPAPKIDARPEVSGLGFLRKASCGLASTAGLSRRRRRHRRPAPSAGVLARAAASEFFGSHVAPYPPRGGGAGARVPHAGLVVVQHPGRRQARAGPETTCLASSPRSQTTRPGCDSASSRGARRSLRRARLRRRGPPEPRALQVRGASRHSPAAGAAIVGQDGWRRLPCRRQQRRPLRVREPSGGIGREVWRFAGRQGVAEHKISHGPAGLQGTHRRGDRPQHQAEG</sequence>
<protein>
    <submittedName>
        <fullName evidence="2">Uncharacterized protein</fullName>
    </submittedName>
</protein>
<feature type="compositionally biased region" description="Polar residues" evidence="1">
    <location>
        <begin position="107"/>
        <end position="118"/>
    </location>
</feature>
<feature type="region of interest" description="Disordered" evidence="1">
    <location>
        <begin position="94"/>
        <end position="162"/>
    </location>
</feature>
<gene>
    <name evidence="2" type="ORF">PCOR1329_LOCUS30837</name>
</gene>
<keyword evidence="3" id="KW-1185">Reference proteome</keyword>
<feature type="non-terminal residue" evidence="2">
    <location>
        <position position="234"/>
    </location>
</feature>
<feature type="region of interest" description="Disordered" evidence="1">
    <location>
        <begin position="204"/>
        <end position="234"/>
    </location>
</feature>
<evidence type="ECO:0000313" key="3">
    <source>
        <dbReference type="Proteomes" id="UP001189429"/>
    </source>
</evidence>
<proteinExistence type="predicted"/>
<evidence type="ECO:0000256" key="1">
    <source>
        <dbReference type="SAM" id="MobiDB-lite"/>
    </source>
</evidence>
<feature type="non-terminal residue" evidence="2">
    <location>
        <position position="1"/>
    </location>
</feature>
<organism evidence="2 3">
    <name type="scientific">Prorocentrum cordatum</name>
    <dbReference type="NCBI Taxonomy" id="2364126"/>
    <lineage>
        <taxon>Eukaryota</taxon>
        <taxon>Sar</taxon>
        <taxon>Alveolata</taxon>
        <taxon>Dinophyceae</taxon>
        <taxon>Prorocentrales</taxon>
        <taxon>Prorocentraceae</taxon>
        <taxon>Prorocentrum</taxon>
    </lineage>
</organism>
<dbReference type="Proteomes" id="UP001189429">
    <property type="component" value="Unassembled WGS sequence"/>
</dbReference>
<comment type="caution">
    <text evidence="2">The sequence shown here is derived from an EMBL/GenBank/DDBJ whole genome shotgun (WGS) entry which is preliminary data.</text>
</comment>
<name>A0ABN9SMH5_9DINO</name>